<dbReference type="Gene3D" id="3.40.50.300">
    <property type="entry name" value="P-loop containing nucleotide triphosphate hydrolases"/>
    <property type="match status" value="1"/>
</dbReference>
<keyword evidence="4" id="KW-0067">ATP-binding</keyword>
<dbReference type="AlphaFoldDB" id="A0A366HBJ8"/>
<feature type="domain" description="APS kinase" evidence="5">
    <location>
        <begin position="3"/>
        <end position="142"/>
    </location>
</feature>
<dbReference type="InterPro" id="IPR059117">
    <property type="entry name" value="APS_kinase_dom"/>
</dbReference>
<evidence type="ECO:0000256" key="3">
    <source>
        <dbReference type="ARBA" id="ARBA00022741"/>
    </source>
</evidence>
<keyword evidence="2" id="KW-0808">Transferase</keyword>
<reference evidence="6 7" key="1">
    <citation type="submission" date="2018-06" db="EMBL/GenBank/DDBJ databases">
        <title>Genomic Encyclopedia of Type Strains, Phase IV (KMG-IV): sequencing the most valuable type-strain genomes for metagenomic binning, comparative biology and taxonomic classification.</title>
        <authorList>
            <person name="Goeker M."/>
        </authorList>
    </citation>
    <scope>NUCLEOTIDE SEQUENCE [LARGE SCALE GENOMIC DNA]</scope>
    <source>
        <strain evidence="6 7">DSM 25532</strain>
    </source>
</reference>
<keyword evidence="3" id="KW-0547">Nucleotide-binding</keyword>
<organism evidence="6 7">
    <name type="scientific">Roseimicrobium gellanilyticum</name>
    <dbReference type="NCBI Taxonomy" id="748857"/>
    <lineage>
        <taxon>Bacteria</taxon>
        <taxon>Pseudomonadati</taxon>
        <taxon>Verrucomicrobiota</taxon>
        <taxon>Verrucomicrobiia</taxon>
        <taxon>Verrucomicrobiales</taxon>
        <taxon>Verrucomicrobiaceae</taxon>
        <taxon>Roseimicrobium</taxon>
    </lineage>
</organism>
<dbReference type="Pfam" id="PF01583">
    <property type="entry name" value="APS_kinase"/>
    <property type="match status" value="1"/>
</dbReference>
<dbReference type="RefSeq" id="WP_170157319.1">
    <property type="nucleotide sequence ID" value="NZ_QNRR01000009.1"/>
</dbReference>
<comment type="caution">
    <text evidence="6">The sequence shown here is derived from an EMBL/GenBank/DDBJ whole genome shotgun (WGS) entry which is preliminary data.</text>
</comment>
<dbReference type="InterPro" id="IPR027417">
    <property type="entry name" value="P-loop_NTPase"/>
</dbReference>
<dbReference type="CDD" id="cd02027">
    <property type="entry name" value="APSK"/>
    <property type="match status" value="1"/>
</dbReference>
<dbReference type="PANTHER" id="PTHR11055:SF37">
    <property type="entry name" value="ATP SULFURYLASE 2"/>
    <property type="match status" value="1"/>
</dbReference>
<evidence type="ECO:0000256" key="4">
    <source>
        <dbReference type="ARBA" id="ARBA00022840"/>
    </source>
</evidence>
<proteinExistence type="predicted"/>
<dbReference type="GO" id="GO:0000103">
    <property type="term" value="P:sulfate assimilation"/>
    <property type="evidence" value="ECO:0007669"/>
    <property type="project" value="InterPro"/>
</dbReference>
<keyword evidence="6" id="KW-0418">Kinase</keyword>
<dbReference type="SUPFAM" id="SSF52540">
    <property type="entry name" value="P-loop containing nucleoside triphosphate hydrolases"/>
    <property type="match status" value="1"/>
</dbReference>
<evidence type="ECO:0000313" key="7">
    <source>
        <dbReference type="Proteomes" id="UP000253426"/>
    </source>
</evidence>
<protein>
    <submittedName>
        <fullName evidence="6">Adenylylsulfate kinase</fullName>
    </submittedName>
</protein>
<dbReference type="GO" id="GO:0005524">
    <property type="term" value="F:ATP binding"/>
    <property type="evidence" value="ECO:0007669"/>
    <property type="project" value="UniProtKB-KW"/>
</dbReference>
<sequence>MSGIICWFFGRSGAGKSSLSSHVVAQLRQEGRATYLVDGDALRSGVCADLGYDDASRTENHRRAAEMARLASEQGLIVIGATMCPARHHRDLLRDILGDRLRLIHVRASHEVCAMRDPKGLYCRAQKGLVDHFAAQTFQDPTEHEADGVIDTGLHNLEACRETAWTMVKRLL</sequence>
<gene>
    <name evidence="6" type="ORF">DES53_109158</name>
</gene>
<dbReference type="Proteomes" id="UP000253426">
    <property type="component" value="Unassembled WGS sequence"/>
</dbReference>
<evidence type="ECO:0000313" key="6">
    <source>
        <dbReference type="EMBL" id="RBP39731.1"/>
    </source>
</evidence>
<evidence type="ECO:0000259" key="5">
    <source>
        <dbReference type="Pfam" id="PF01583"/>
    </source>
</evidence>
<dbReference type="GO" id="GO:0004020">
    <property type="term" value="F:adenylylsulfate kinase activity"/>
    <property type="evidence" value="ECO:0007669"/>
    <property type="project" value="UniProtKB-EC"/>
</dbReference>
<comment type="pathway">
    <text evidence="1">Sulfur metabolism; hydrogen sulfide biosynthesis; sulfite from sulfate: step 2/3.</text>
</comment>
<dbReference type="PANTHER" id="PTHR11055">
    <property type="entry name" value="BIFUNCTIONAL 3'-PHOSPHOADENOSINE 5'-PHOSPHOSULFATE SYNTHASE"/>
    <property type="match status" value="1"/>
</dbReference>
<evidence type="ECO:0000256" key="2">
    <source>
        <dbReference type="ARBA" id="ARBA00022679"/>
    </source>
</evidence>
<accession>A0A366HBJ8</accession>
<name>A0A366HBJ8_9BACT</name>
<evidence type="ECO:0000256" key="1">
    <source>
        <dbReference type="ARBA" id="ARBA00004806"/>
    </source>
</evidence>
<keyword evidence="7" id="KW-1185">Reference proteome</keyword>
<dbReference type="EMBL" id="QNRR01000009">
    <property type="protein sequence ID" value="RBP39731.1"/>
    <property type="molecule type" value="Genomic_DNA"/>
</dbReference>